<reference evidence="1 2" key="1">
    <citation type="submission" date="2015-11" db="EMBL/GenBank/DDBJ databases">
        <title>Sequence of Pedobacter ginsenosidimutans.</title>
        <authorList>
            <person name="Carson E."/>
            <person name="Keyser V."/>
            <person name="Newman J."/>
            <person name="Miller J."/>
        </authorList>
    </citation>
    <scope>NUCLEOTIDE SEQUENCE [LARGE SCALE GENOMIC DNA]</scope>
    <source>
        <strain evidence="1 2">KACC 14530</strain>
    </source>
</reference>
<name>A0A0T5VPN2_9SPHI</name>
<dbReference type="EMBL" id="LMZQ01000007">
    <property type="protein sequence ID" value="KRT15836.1"/>
    <property type="molecule type" value="Genomic_DNA"/>
</dbReference>
<evidence type="ECO:0008006" key="3">
    <source>
        <dbReference type="Google" id="ProtNLM"/>
    </source>
</evidence>
<sequence length="307" mass="36291">MFQKIINILYRNPKSLFKTWDHFGGRSEYNRMLNAEREMIKASRKLVIKKSLTDLTTLNVSFLTGTKYWHQTIYCAYSLQKNCSHPIYFTFYDDGTLTERAIQDYKKQIPNSEFVSISQIEQQIQNILPIEKYPYLNHKRKVYKHIRKLVDIHSWNKGWQLVLDSDMLFWNEPTALISWLKNPTKPFYILDVQNSYGFPKEAMESLVDKNIADRINVGIIGLDSHSIDFEKIEIWAKKLEDDFGNSYYLEQALSAMIINTETSSIGSEGDYIVYPTEQQVDNQEGILHHYVDISKKWYFTKAWKYIK</sequence>
<dbReference type="InterPro" id="IPR029044">
    <property type="entry name" value="Nucleotide-diphossugar_trans"/>
</dbReference>
<evidence type="ECO:0000313" key="1">
    <source>
        <dbReference type="EMBL" id="KRT15836.1"/>
    </source>
</evidence>
<accession>A0A0T5VPN2</accession>
<keyword evidence="2" id="KW-1185">Reference proteome</keyword>
<dbReference type="AlphaFoldDB" id="A0A0T5VPN2"/>
<protein>
    <recommendedName>
        <fullName evidence="3">Glycosyl transferase</fullName>
    </recommendedName>
</protein>
<organism evidence="1 2">
    <name type="scientific">Pedobacter ginsenosidimutans</name>
    <dbReference type="NCBI Taxonomy" id="687842"/>
    <lineage>
        <taxon>Bacteria</taxon>
        <taxon>Pseudomonadati</taxon>
        <taxon>Bacteroidota</taxon>
        <taxon>Sphingobacteriia</taxon>
        <taxon>Sphingobacteriales</taxon>
        <taxon>Sphingobacteriaceae</taxon>
        <taxon>Pedobacter</taxon>
    </lineage>
</organism>
<comment type="caution">
    <text evidence="1">The sequence shown here is derived from an EMBL/GenBank/DDBJ whole genome shotgun (WGS) entry which is preliminary data.</text>
</comment>
<dbReference type="Proteomes" id="UP000051950">
    <property type="component" value="Unassembled WGS sequence"/>
</dbReference>
<evidence type="ECO:0000313" key="2">
    <source>
        <dbReference type="Proteomes" id="UP000051950"/>
    </source>
</evidence>
<dbReference type="STRING" id="687842.ASU31_12690"/>
<dbReference type="SUPFAM" id="SSF53448">
    <property type="entry name" value="Nucleotide-diphospho-sugar transferases"/>
    <property type="match status" value="1"/>
</dbReference>
<proteinExistence type="predicted"/>
<gene>
    <name evidence="1" type="ORF">ASU31_12690</name>
</gene>